<comment type="similarity">
    <text evidence="1">Belongs to the protein kinase superfamily. TKL Ser/Thr protein kinase family. Pelle subfamily.</text>
</comment>
<dbReference type="SUPFAM" id="SSF56112">
    <property type="entry name" value="Protein kinase-like (PK-like)"/>
    <property type="match status" value="1"/>
</dbReference>
<dbReference type="InterPro" id="IPR029397">
    <property type="entry name" value="Tube_Death"/>
</dbReference>
<keyword evidence="7 10" id="KW-0067">ATP-binding</keyword>
<dbReference type="PROSITE" id="PS00108">
    <property type="entry name" value="PROTEIN_KINASE_ST"/>
    <property type="match status" value="1"/>
</dbReference>
<feature type="binding site" evidence="10">
    <location>
        <position position="405"/>
    </location>
    <ligand>
        <name>ATP</name>
        <dbReference type="ChEBI" id="CHEBI:30616"/>
    </ligand>
</feature>
<dbReference type="InterPro" id="IPR011029">
    <property type="entry name" value="DEATH-like_dom_sf"/>
</dbReference>
<evidence type="ECO:0000256" key="9">
    <source>
        <dbReference type="ARBA" id="ARBA00048679"/>
    </source>
</evidence>
<dbReference type="GO" id="GO:0004674">
    <property type="term" value="F:protein serine/threonine kinase activity"/>
    <property type="evidence" value="ECO:0007669"/>
    <property type="project" value="UniProtKB-KW"/>
</dbReference>
<evidence type="ECO:0000256" key="10">
    <source>
        <dbReference type="PROSITE-ProRule" id="PRU10141"/>
    </source>
</evidence>
<keyword evidence="5 10" id="KW-0547">Nucleotide-binding</keyword>
<dbReference type="PANTHER" id="PTHR27006">
    <property type="entry name" value="PROMASTIGOTE SURFACE ANTIGEN PROTEIN PSA"/>
    <property type="match status" value="1"/>
</dbReference>
<dbReference type="InterPro" id="IPR000719">
    <property type="entry name" value="Prot_kinase_dom"/>
</dbReference>
<evidence type="ECO:0000259" key="12">
    <source>
        <dbReference type="PROSITE" id="PS50011"/>
    </source>
</evidence>
<evidence type="ECO:0000256" key="3">
    <source>
        <dbReference type="ARBA" id="ARBA00022527"/>
    </source>
</evidence>
<dbReference type="Gene3D" id="1.10.510.10">
    <property type="entry name" value="Transferase(Phosphotransferase) domain 1"/>
    <property type="match status" value="1"/>
</dbReference>
<dbReference type="GO" id="GO:0005524">
    <property type="term" value="F:ATP binding"/>
    <property type="evidence" value="ECO:0007669"/>
    <property type="project" value="UniProtKB-UniRule"/>
</dbReference>
<dbReference type="SMART" id="SM00220">
    <property type="entry name" value="S_TKc"/>
    <property type="match status" value="1"/>
</dbReference>
<dbReference type="InterPro" id="IPR008271">
    <property type="entry name" value="Ser/Thr_kinase_AS"/>
</dbReference>
<feature type="compositionally biased region" description="Polar residues" evidence="11">
    <location>
        <begin position="144"/>
        <end position="153"/>
    </location>
</feature>
<dbReference type="EMBL" id="KR732936">
    <property type="protein sequence ID" value="ALA99938.1"/>
    <property type="molecule type" value="mRNA"/>
</dbReference>
<dbReference type="SUPFAM" id="SSF47986">
    <property type="entry name" value="DEATH domain"/>
    <property type="match status" value="1"/>
</dbReference>
<gene>
    <name evidence="13" type="primary">IRAK</name>
</gene>
<keyword evidence="13" id="KW-0675">Receptor</keyword>
<dbReference type="Pfam" id="PF14786">
    <property type="entry name" value="Death_2"/>
    <property type="match status" value="1"/>
</dbReference>
<evidence type="ECO:0000256" key="8">
    <source>
        <dbReference type="ARBA" id="ARBA00047899"/>
    </source>
</evidence>
<dbReference type="Gene3D" id="3.30.200.20">
    <property type="entry name" value="Phosphorylase Kinase, domain 1"/>
    <property type="match status" value="1"/>
</dbReference>
<dbReference type="InterPro" id="IPR011009">
    <property type="entry name" value="Kinase-like_dom_sf"/>
</dbReference>
<feature type="compositionally biased region" description="Basic and acidic residues" evidence="11">
    <location>
        <begin position="154"/>
        <end position="175"/>
    </location>
</feature>
<comment type="catalytic activity">
    <reaction evidence="9">
        <text>L-seryl-[protein] + ATP = O-phospho-L-seryl-[protein] + ADP + H(+)</text>
        <dbReference type="Rhea" id="RHEA:17989"/>
        <dbReference type="Rhea" id="RHEA-COMP:9863"/>
        <dbReference type="Rhea" id="RHEA-COMP:11604"/>
        <dbReference type="ChEBI" id="CHEBI:15378"/>
        <dbReference type="ChEBI" id="CHEBI:29999"/>
        <dbReference type="ChEBI" id="CHEBI:30616"/>
        <dbReference type="ChEBI" id="CHEBI:83421"/>
        <dbReference type="ChEBI" id="CHEBI:456216"/>
        <dbReference type="EC" id="2.7.11.1"/>
    </reaction>
</comment>
<accession>A0A1X9GD45</accession>
<evidence type="ECO:0000256" key="4">
    <source>
        <dbReference type="ARBA" id="ARBA00022679"/>
    </source>
</evidence>
<keyword evidence="3" id="KW-0723">Serine/threonine-protein kinase</keyword>
<dbReference type="PROSITE" id="PS50011">
    <property type="entry name" value="PROTEIN_KINASE_DOM"/>
    <property type="match status" value="1"/>
</dbReference>
<dbReference type="PANTHER" id="PTHR27006:SF606">
    <property type="entry name" value="INTERLEUKIN-1 RECEPTOR-ASSOCIATED KINASE 4"/>
    <property type="match status" value="1"/>
</dbReference>
<evidence type="ECO:0000256" key="1">
    <source>
        <dbReference type="ARBA" id="ARBA00008718"/>
    </source>
</evidence>
<evidence type="ECO:0000256" key="6">
    <source>
        <dbReference type="ARBA" id="ARBA00022777"/>
    </source>
</evidence>
<proteinExistence type="evidence at transcript level"/>
<reference evidence="13" key="1">
    <citation type="submission" date="2015-05" db="EMBL/GenBank/DDBJ databases">
        <title>Cloning and mRNA Expression of immunity interrelated genes in Cyclina sinensis.</title>
        <authorList>
            <person name="Pan B."/>
            <person name="Yang Y."/>
            <person name="Gao S."/>
        </authorList>
    </citation>
    <scope>NUCLEOTIDE SEQUENCE</scope>
    <source>
        <tissue evidence="13">Blood</tissue>
    </source>
</reference>
<evidence type="ECO:0000313" key="13">
    <source>
        <dbReference type="EMBL" id="ALA99938.1"/>
    </source>
</evidence>
<dbReference type="AlphaFoldDB" id="A0A1X9GD45"/>
<dbReference type="FunFam" id="1.10.510.10:FF:000754">
    <property type="entry name" value="Interleukin-1 receptor-associated kinase"/>
    <property type="match status" value="1"/>
</dbReference>
<dbReference type="EC" id="2.7.11.1" evidence="2"/>
<evidence type="ECO:0000256" key="11">
    <source>
        <dbReference type="SAM" id="MobiDB-lite"/>
    </source>
</evidence>
<dbReference type="Gene3D" id="1.10.533.10">
    <property type="entry name" value="Death Domain, Fas"/>
    <property type="match status" value="1"/>
</dbReference>
<protein>
    <recommendedName>
        <fullName evidence="2">non-specific serine/threonine protein kinase</fullName>
        <ecNumber evidence="2">2.7.11.1</ecNumber>
    </recommendedName>
</protein>
<keyword evidence="4" id="KW-0808">Transferase</keyword>
<dbReference type="Pfam" id="PF00069">
    <property type="entry name" value="Pkinase"/>
    <property type="match status" value="1"/>
</dbReference>
<feature type="domain" description="Protein kinase" evidence="12">
    <location>
        <begin position="377"/>
        <end position="641"/>
    </location>
</feature>
<evidence type="ECO:0000256" key="2">
    <source>
        <dbReference type="ARBA" id="ARBA00012513"/>
    </source>
</evidence>
<name>A0A1X9GD45_CYCSN</name>
<evidence type="ECO:0000256" key="7">
    <source>
        <dbReference type="ARBA" id="ARBA00022840"/>
    </source>
</evidence>
<keyword evidence="6 13" id="KW-0418">Kinase</keyword>
<sequence length="641" mass="72553">MYYVLLTQYMTTKMTGANKKPITEESYIRQLPYSTLKYISLLLDVDKQWERLVQQIPKRLQEVGHNPSEMRYTNLQVRIFEEKSKRPDGSPTKAILDDWATQNTKVKHLLRVLQEAALYEAADYISETVLQKGKVPRLSEESETTTNLPTPSWQDERIKKENHQQVKEREESENLDKHYQKNIYEREKALGNAYTNGGSVSADAAYNSLTKPGIEEGLYNELSPGVDKVNYYRTASFDSGSHIFGGLKAGNLKPLHGSGVEHEETYQVRSFKDQTVGKANMDEQYSYAYAGQIYELAKNVPEPQKGCPANVDFQQGRREPCETTDVYDIDLQKKSAARISESYQSDDEDLYKIIAKQKLTYAVLQMITDDFNQKPLKDGGRVIGSGGFGDVFLGRFENGFQVAVKRLKKVEEVDKQFETELNSLVKYRHHNIVRLYGFSVDGPGKCLVYEYLCNGSLEDRLLRKDNTPPLPNDVRLSILKGTAEGINFLNKQGIVHRDIKSANVLLDEKFEPKVGDFATARSGPRGNTTMPMSTQMVIGTSAYLAPEAMNFDVSTKLDSYSFGIVILEVLTALPPLDHSREDKDLKSHVEENQITEMLDTSGGKWMDDTVAKLIGISEKCTNKRKRYRANVADILEELSAI</sequence>
<feature type="region of interest" description="Disordered" evidence="11">
    <location>
        <begin position="134"/>
        <end position="175"/>
    </location>
</feature>
<dbReference type="InterPro" id="IPR017441">
    <property type="entry name" value="Protein_kinase_ATP_BS"/>
</dbReference>
<comment type="catalytic activity">
    <reaction evidence="8">
        <text>L-threonyl-[protein] + ATP = O-phospho-L-threonyl-[protein] + ADP + H(+)</text>
        <dbReference type="Rhea" id="RHEA:46608"/>
        <dbReference type="Rhea" id="RHEA-COMP:11060"/>
        <dbReference type="Rhea" id="RHEA-COMP:11605"/>
        <dbReference type="ChEBI" id="CHEBI:15378"/>
        <dbReference type="ChEBI" id="CHEBI:30013"/>
        <dbReference type="ChEBI" id="CHEBI:30616"/>
        <dbReference type="ChEBI" id="CHEBI:61977"/>
        <dbReference type="ChEBI" id="CHEBI:456216"/>
        <dbReference type="EC" id="2.7.11.1"/>
    </reaction>
</comment>
<dbReference type="PROSITE" id="PS00107">
    <property type="entry name" value="PROTEIN_KINASE_ATP"/>
    <property type="match status" value="1"/>
</dbReference>
<evidence type="ECO:0000256" key="5">
    <source>
        <dbReference type="ARBA" id="ARBA00022741"/>
    </source>
</evidence>
<organism evidence="13">
    <name type="scientific">Cyclina sinensis</name>
    <name type="common">Venus clam</name>
    <dbReference type="NCBI Taxonomy" id="120566"/>
    <lineage>
        <taxon>Eukaryota</taxon>
        <taxon>Metazoa</taxon>
        <taxon>Spiralia</taxon>
        <taxon>Lophotrochozoa</taxon>
        <taxon>Mollusca</taxon>
        <taxon>Bivalvia</taxon>
        <taxon>Autobranchia</taxon>
        <taxon>Heteroconchia</taxon>
        <taxon>Euheterodonta</taxon>
        <taxon>Imparidentia</taxon>
        <taxon>Neoheterodontei</taxon>
        <taxon>Venerida</taxon>
        <taxon>Veneroidea</taxon>
        <taxon>Veneridae</taxon>
        <taxon>Cyclina</taxon>
    </lineage>
</organism>